<dbReference type="AlphaFoldDB" id="A0A916SZ56"/>
<reference evidence="5" key="2">
    <citation type="submission" date="2020-09" db="EMBL/GenBank/DDBJ databases">
        <authorList>
            <person name="Sun Q."/>
            <person name="Zhou Y."/>
        </authorList>
    </citation>
    <scope>NUCLEOTIDE SEQUENCE</scope>
    <source>
        <strain evidence="5">CGMCC 1.12827</strain>
    </source>
</reference>
<dbReference type="GO" id="GO:0006631">
    <property type="term" value="P:fatty acid metabolic process"/>
    <property type="evidence" value="ECO:0007669"/>
    <property type="project" value="TreeGrafter"/>
</dbReference>
<evidence type="ECO:0000313" key="6">
    <source>
        <dbReference type="Proteomes" id="UP000621454"/>
    </source>
</evidence>
<evidence type="ECO:0000313" key="5">
    <source>
        <dbReference type="EMBL" id="GGB23856.1"/>
    </source>
</evidence>
<accession>A0A916SZ56</accession>
<reference evidence="5" key="1">
    <citation type="journal article" date="2014" name="Int. J. Syst. Evol. Microbiol.">
        <title>Complete genome sequence of Corynebacterium casei LMG S-19264T (=DSM 44701T), isolated from a smear-ripened cheese.</title>
        <authorList>
            <consortium name="US DOE Joint Genome Institute (JGI-PGF)"/>
            <person name="Walter F."/>
            <person name="Albersmeier A."/>
            <person name="Kalinowski J."/>
            <person name="Ruckert C."/>
        </authorList>
    </citation>
    <scope>NUCLEOTIDE SEQUENCE</scope>
    <source>
        <strain evidence="5">CGMCC 1.12827</strain>
    </source>
</reference>
<evidence type="ECO:0000256" key="2">
    <source>
        <dbReference type="ARBA" id="ARBA00022598"/>
    </source>
</evidence>
<sequence length="551" mass="59380">MSEDLRMRADLSGVDELTRNLTHRIVVGDIPTRAAQTFGDRPAIVDGDRTVSFGELESLSNSVANALVERGMRRGDRLALHSRNRWQFVVTFFGCAKAGITVFPVNLMLTAADIAVQLAETRCTAAAVDYDLLGHFTEACAHAESLSVETVYAIDVDGGGASSAATATATAAAAYQVQPWETLLTHDGEVAEYLVDDRDPLHCLYTSGTTSRAKGVITSHLSAVVSALNSGMQLGMSPRTQASATPIVLPLFHVTALDAILMPTLLSGSTAVLLRGFDADAVIEAFCSHRVSHLTMLPMMWTALLDHPRIDDADTTHLRVGLYAMAPMPSSTLTALRSRFPNADIMLGSGQTETTPPSELQWPEHQGVKDDSWGAPTLMSDVRIMSTDGKLLPRHQEGEIVYRSPQLMDGYLDNAEANTHAFAHGWFHGGDIGYIDDEGVVWFTDRAKDIVKTGGENVSSVEVERALLGHPSVAECAVVGRPDPHWGEAVTAVVVIRDGHIADPDGIRAHCREVLAPFKVPKKIVVVDTLPKTATGKIRKHELRTAPTTDG</sequence>
<dbReference type="SUPFAM" id="SSF56801">
    <property type="entry name" value="Acetyl-CoA synthetase-like"/>
    <property type="match status" value="1"/>
</dbReference>
<evidence type="ECO:0000259" key="3">
    <source>
        <dbReference type="Pfam" id="PF00501"/>
    </source>
</evidence>
<dbReference type="InterPro" id="IPR042099">
    <property type="entry name" value="ANL_N_sf"/>
</dbReference>
<protein>
    <submittedName>
        <fullName evidence="5">Acyl-CoA synthetase</fullName>
    </submittedName>
</protein>
<comment type="similarity">
    <text evidence="1">Belongs to the ATP-dependent AMP-binding enzyme family.</text>
</comment>
<dbReference type="RefSeq" id="WP_188585513.1">
    <property type="nucleotide sequence ID" value="NZ_BMGC01000005.1"/>
</dbReference>
<feature type="domain" description="AMP-binding enzyme C-terminal" evidence="4">
    <location>
        <begin position="462"/>
        <end position="537"/>
    </location>
</feature>
<name>A0A916SZ56_9ACTN</name>
<evidence type="ECO:0000259" key="4">
    <source>
        <dbReference type="Pfam" id="PF13193"/>
    </source>
</evidence>
<keyword evidence="6" id="KW-1185">Reference proteome</keyword>
<dbReference type="InterPro" id="IPR000873">
    <property type="entry name" value="AMP-dep_synth/lig_dom"/>
</dbReference>
<keyword evidence="2" id="KW-0436">Ligase</keyword>
<dbReference type="Pfam" id="PF00501">
    <property type="entry name" value="AMP-binding"/>
    <property type="match status" value="1"/>
</dbReference>
<dbReference type="PANTHER" id="PTHR43201:SF5">
    <property type="entry name" value="MEDIUM-CHAIN ACYL-COA LIGASE ACSF2, MITOCHONDRIAL"/>
    <property type="match status" value="1"/>
</dbReference>
<dbReference type="Pfam" id="PF13193">
    <property type="entry name" value="AMP-binding_C"/>
    <property type="match status" value="1"/>
</dbReference>
<dbReference type="Proteomes" id="UP000621454">
    <property type="component" value="Unassembled WGS sequence"/>
</dbReference>
<dbReference type="PANTHER" id="PTHR43201">
    <property type="entry name" value="ACYL-COA SYNTHETASE"/>
    <property type="match status" value="1"/>
</dbReference>
<dbReference type="Gene3D" id="3.30.300.30">
    <property type="match status" value="1"/>
</dbReference>
<evidence type="ECO:0000256" key="1">
    <source>
        <dbReference type="ARBA" id="ARBA00006432"/>
    </source>
</evidence>
<comment type="caution">
    <text evidence="5">The sequence shown here is derived from an EMBL/GenBank/DDBJ whole genome shotgun (WGS) entry which is preliminary data.</text>
</comment>
<dbReference type="InterPro" id="IPR045851">
    <property type="entry name" value="AMP-bd_C_sf"/>
</dbReference>
<dbReference type="EMBL" id="BMGC01000005">
    <property type="protein sequence ID" value="GGB23856.1"/>
    <property type="molecule type" value="Genomic_DNA"/>
</dbReference>
<dbReference type="FunFam" id="3.30.300.30:FF:000008">
    <property type="entry name" value="2,3-dihydroxybenzoate-AMP ligase"/>
    <property type="match status" value="1"/>
</dbReference>
<dbReference type="Gene3D" id="3.40.50.12780">
    <property type="entry name" value="N-terminal domain of ligase-like"/>
    <property type="match status" value="1"/>
</dbReference>
<dbReference type="InterPro" id="IPR025110">
    <property type="entry name" value="AMP-bd_C"/>
</dbReference>
<gene>
    <name evidence="5" type="ORF">GCM10011489_10160</name>
</gene>
<proteinExistence type="inferred from homology"/>
<dbReference type="GO" id="GO:0031956">
    <property type="term" value="F:medium-chain fatty acid-CoA ligase activity"/>
    <property type="evidence" value="ECO:0007669"/>
    <property type="project" value="TreeGrafter"/>
</dbReference>
<organism evidence="5 6">
    <name type="scientific">Gordonia jinhuaensis</name>
    <dbReference type="NCBI Taxonomy" id="1517702"/>
    <lineage>
        <taxon>Bacteria</taxon>
        <taxon>Bacillati</taxon>
        <taxon>Actinomycetota</taxon>
        <taxon>Actinomycetes</taxon>
        <taxon>Mycobacteriales</taxon>
        <taxon>Gordoniaceae</taxon>
        <taxon>Gordonia</taxon>
    </lineage>
</organism>
<feature type="domain" description="AMP-dependent synthetase/ligase" evidence="3">
    <location>
        <begin position="33"/>
        <end position="412"/>
    </location>
</feature>